<keyword evidence="4" id="KW-1185">Reference proteome</keyword>
<reference evidence="3 4" key="1">
    <citation type="journal article" date="2013" name="PLoS Genet.">
        <title>Distinctive expansion of potential virulence genes in the genome of the oomycete fish pathogen Saprolegnia parasitica.</title>
        <authorList>
            <person name="Jiang R.H."/>
            <person name="de Bruijn I."/>
            <person name="Haas B.J."/>
            <person name="Belmonte R."/>
            <person name="Lobach L."/>
            <person name="Christie J."/>
            <person name="van den Ackerveken G."/>
            <person name="Bottin A."/>
            <person name="Bulone V."/>
            <person name="Diaz-Moreno S.M."/>
            <person name="Dumas B."/>
            <person name="Fan L."/>
            <person name="Gaulin E."/>
            <person name="Govers F."/>
            <person name="Grenville-Briggs L.J."/>
            <person name="Horner N.R."/>
            <person name="Levin J.Z."/>
            <person name="Mammella M."/>
            <person name="Meijer H.J."/>
            <person name="Morris P."/>
            <person name="Nusbaum C."/>
            <person name="Oome S."/>
            <person name="Phillips A.J."/>
            <person name="van Rooyen D."/>
            <person name="Rzeszutek E."/>
            <person name="Saraiva M."/>
            <person name="Secombes C.J."/>
            <person name="Seidl M.F."/>
            <person name="Snel B."/>
            <person name="Stassen J.H."/>
            <person name="Sykes S."/>
            <person name="Tripathy S."/>
            <person name="van den Berg H."/>
            <person name="Vega-Arreguin J.C."/>
            <person name="Wawra S."/>
            <person name="Young S.K."/>
            <person name="Zeng Q."/>
            <person name="Dieguez-Uribeondo J."/>
            <person name="Russ C."/>
            <person name="Tyler B.M."/>
            <person name="van West P."/>
        </authorList>
    </citation>
    <scope>NUCLEOTIDE SEQUENCE [LARGE SCALE GENOMIC DNA]</scope>
    <source>
        <strain evidence="3 4">CBS 223.65</strain>
    </source>
</reference>
<name>A0A067CCE7_SAPPC</name>
<dbReference type="GO" id="GO:0005829">
    <property type="term" value="C:cytosol"/>
    <property type="evidence" value="ECO:0007669"/>
    <property type="project" value="TreeGrafter"/>
</dbReference>
<dbReference type="GeneID" id="24132700"/>
<dbReference type="PANTHER" id="PTHR23101:SF25">
    <property type="entry name" value="GTPASE-ACTIVATING PROTEIN AND VPS9 DOMAIN-CONTAINING PROTEIN 1"/>
    <property type="match status" value="1"/>
</dbReference>
<evidence type="ECO:0000259" key="2">
    <source>
        <dbReference type="PROSITE" id="PS51205"/>
    </source>
</evidence>
<dbReference type="Pfam" id="PF02204">
    <property type="entry name" value="VPS9"/>
    <property type="match status" value="1"/>
</dbReference>
<dbReference type="OrthoDB" id="300289at2759"/>
<gene>
    <name evidence="3" type="ORF">SPRG_10599</name>
</gene>
<feature type="compositionally biased region" description="Low complexity" evidence="1">
    <location>
        <begin position="179"/>
        <end position="189"/>
    </location>
</feature>
<dbReference type="InterPro" id="IPR037191">
    <property type="entry name" value="VPS9_dom_sf"/>
</dbReference>
<accession>A0A067CCE7</accession>
<proteinExistence type="predicted"/>
<dbReference type="EMBL" id="KK583245">
    <property type="protein sequence ID" value="KDO24171.1"/>
    <property type="molecule type" value="Genomic_DNA"/>
</dbReference>
<protein>
    <recommendedName>
        <fullName evidence="2">VPS9 domain-containing protein</fullName>
    </recommendedName>
</protein>
<dbReference type="Proteomes" id="UP000030745">
    <property type="component" value="Unassembled WGS sequence"/>
</dbReference>
<dbReference type="PANTHER" id="PTHR23101">
    <property type="entry name" value="RAB GDP/GTP EXCHANGE FACTOR"/>
    <property type="match status" value="1"/>
</dbReference>
<dbReference type="STRING" id="695850.A0A067CCE7"/>
<dbReference type="GO" id="GO:0016192">
    <property type="term" value="P:vesicle-mediated transport"/>
    <property type="evidence" value="ECO:0007669"/>
    <property type="project" value="InterPro"/>
</dbReference>
<feature type="domain" description="VPS9" evidence="2">
    <location>
        <begin position="370"/>
        <end position="513"/>
    </location>
</feature>
<dbReference type="SMART" id="SM00167">
    <property type="entry name" value="VPS9"/>
    <property type="match status" value="1"/>
</dbReference>
<feature type="region of interest" description="Disordered" evidence="1">
    <location>
        <begin position="179"/>
        <end position="198"/>
    </location>
</feature>
<dbReference type="SUPFAM" id="SSF109993">
    <property type="entry name" value="VPS9 domain"/>
    <property type="match status" value="1"/>
</dbReference>
<feature type="region of interest" description="Disordered" evidence="1">
    <location>
        <begin position="223"/>
        <end position="253"/>
    </location>
</feature>
<dbReference type="AlphaFoldDB" id="A0A067CCE7"/>
<dbReference type="Gene3D" id="1.20.1050.80">
    <property type="entry name" value="VPS9 domain"/>
    <property type="match status" value="1"/>
</dbReference>
<sequence length="541" mass="59817">MAENAVGNDASMRRCKVVCEDDGSHRSNQDDELPVDDAHEALAKEVYLLRKERDDLQGALKARDMELTALRERYELLLTAVEQQDEAIAAIYATTGAPNATQALEQYSAIRESCMLLTAQKKMGRTAHEMLQAHLDSMGFEGLDVAPVVAALQEQNPGSSGRHDLALLNSALDQLLYAPSSSNNTNDDSATTHEASSLSHLATTGFLRRKSGRLSVSDFGLLETSSPRRNSDPLFTDDDDDAMASTPEAQNEPVEELTYNGFLERLSLPGSRDLVDHIRRFLGSILGPRGDGQPPTSSHFVDYPFCGNADFQARCEGFFRSINELLAQHPAWRHAPEPTLVAARDGIEKYVMDKLADIPLTQLPRSLEWRQEDAVLWRRMQTLSFVTPDMLDIKPCMRNEVVWSIATDELRRMNAVRSPGDKIHCIVRCCSIIFSVLNLSRGDDSLNRPGADDFLPVFIYIVLHSQIPGLYSNAEYIAAYRHPADLMSKAGYCFVNLRSAIEFILVLDASMLTIAPDEFNRLLADADAALPPGTDAVTAST</sequence>
<dbReference type="GO" id="GO:0005085">
    <property type="term" value="F:guanyl-nucleotide exchange factor activity"/>
    <property type="evidence" value="ECO:0007669"/>
    <property type="project" value="InterPro"/>
</dbReference>
<dbReference type="RefSeq" id="XP_012205115.1">
    <property type="nucleotide sequence ID" value="XM_012349725.1"/>
</dbReference>
<dbReference type="InterPro" id="IPR003123">
    <property type="entry name" value="VPS9"/>
</dbReference>
<dbReference type="OMA" id="CEYIAAY"/>
<dbReference type="InterPro" id="IPR045046">
    <property type="entry name" value="Vps9-like"/>
</dbReference>
<dbReference type="KEGG" id="spar:SPRG_10599"/>
<evidence type="ECO:0000256" key="1">
    <source>
        <dbReference type="SAM" id="MobiDB-lite"/>
    </source>
</evidence>
<dbReference type="GO" id="GO:0030139">
    <property type="term" value="C:endocytic vesicle"/>
    <property type="evidence" value="ECO:0007669"/>
    <property type="project" value="TreeGrafter"/>
</dbReference>
<evidence type="ECO:0000313" key="4">
    <source>
        <dbReference type="Proteomes" id="UP000030745"/>
    </source>
</evidence>
<evidence type="ECO:0000313" key="3">
    <source>
        <dbReference type="EMBL" id="KDO24171.1"/>
    </source>
</evidence>
<dbReference type="Gene3D" id="1.10.246.120">
    <property type="match status" value="1"/>
</dbReference>
<dbReference type="PROSITE" id="PS51205">
    <property type="entry name" value="VPS9"/>
    <property type="match status" value="1"/>
</dbReference>
<dbReference type="GO" id="GO:0031267">
    <property type="term" value="F:small GTPase binding"/>
    <property type="evidence" value="ECO:0007669"/>
    <property type="project" value="TreeGrafter"/>
</dbReference>
<organism evidence="3 4">
    <name type="scientific">Saprolegnia parasitica (strain CBS 223.65)</name>
    <dbReference type="NCBI Taxonomy" id="695850"/>
    <lineage>
        <taxon>Eukaryota</taxon>
        <taxon>Sar</taxon>
        <taxon>Stramenopiles</taxon>
        <taxon>Oomycota</taxon>
        <taxon>Saprolegniomycetes</taxon>
        <taxon>Saprolegniales</taxon>
        <taxon>Saprolegniaceae</taxon>
        <taxon>Saprolegnia</taxon>
    </lineage>
</organism>
<dbReference type="VEuPathDB" id="FungiDB:SPRG_10599"/>